<reference evidence="2 3" key="1">
    <citation type="submission" date="2019-12" db="EMBL/GenBank/DDBJ databases">
        <authorList>
            <person name="Lee S.D."/>
        </authorList>
    </citation>
    <scope>NUCLEOTIDE SEQUENCE [LARGE SCALE GENOMIC DNA]</scope>
    <source>
        <strain evidence="2 3">SAP-6</strain>
    </source>
</reference>
<comment type="caution">
    <text evidence="2">The sequence shown here is derived from an EMBL/GenBank/DDBJ whole genome shotgun (WGS) entry which is preliminary data.</text>
</comment>
<protein>
    <submittedName>
        <fullName evidence="2">RES domain-containing protein</fullName>
    </submittedName>
</protein>
<gene>
    <name evidence="2" type="ORF">GRH90_14000</name>
</gene>
<name>A0A845SKT3_9GAMM</name>
<sequence length="208" mass="23278">MMLNLNEGNHNRNTNTLIDLVNDINPSVMINLPVGLVLFHVQKGYFSGSGVFFNKQTGTKISRFAVGTGTKGTYYVAYAPETALAEVFKDAYLEAEDLDRYFMATVSPVRSLKIVHMGYLARELGIDVTALMNESYATTQKIAAEVSHYADGLWYISRKLGEPCLAFWHECTDGAGLFITRDVVALSRFHYQNIDAESMLDRLNIKVM</sequence>
<dbReference type="Proteomes" id="UP000461443">
    <property type="component" value="Unassembled WGS sequence"/>
</dbReference>
<accession>A0A845SKT3</accession>
<evidence type="ECO:0000259" key="1">
    <source>
        <dbReference type="Pfam" id="PF08808"/>
    </source>
</evidence>
<proteinExistence type="predicted"/>
<dbReference type="Pfam" id="PF08808">
    <property type="entry name" value="RES"/>
    <property type="match status" value="1"/>
</dbReference>
<dbReference type="RefSeq" id="WP_162366570.1">
    <property type="nucleotide sequence ID" value="NZ_WUBS01000009.1"/>
</dbReference>
<keyword evidence="3" id="KW-1185">Reference proteome</keyword>
<reference evidence="2 3" key="2">
    <citation type="submission" date="2020-02" db="EMBL/GenBank/DDBJ databases">
        <title>The new genus of Enterobacteriales.</title>
        <authorList>
            <person name="Kim I.S."/>
        </authorList>
    </citation>
    <scope>NUCLEOTIDE SEQUENCE [LARGE SCALE GENOMIC DNA]</scope>
    <source>
        <strain evidence="2 3">SAP-6</strain>
    </source>
</reference>
<dbReference type="EMBL" id="WUBS01000009">
    <property type="protein sequence ID" value="NDL63857.1"/>
    <property type="molecule type" value="Genomic_DNA"/>
</dbReference>
<dbReference type="AlphaFoldDB" id="A0A845SKT3"/>
<feature type="domain" description="RES" evidence="1">
    <location>
        <begin position="58"/>
        <end position="173"/>
    </location>
</feature>
<evidence type="ECO:0000313" key="3">
    <source>
        <dbReference type="Proteomes" id="UP000461443"/>
    </source>
</evidence>
<dbReference type="InterPro" id="IPR014914">
    <property type="entry name" value="RES_dom"/>
</dbReference>
<organism evidence="2 3">
    <name type="scientific">Acerihabitans arboris</name>
    <dbReference type="NCBI Taxonomy" id="2691583"/>
    <lineage>
        <taxon>Bacteria</taxon>
        <taxon>Pseudomonadati</taxon>
        <taxon>Pseudomonadota</taxon>
        <taxon>Gammaproteobacteria</taxon>
        <taxon>Enterobacterales</taxon>
        <taxon>Pectobacteriaceae</taxon>
        <taxon>Acerihabitans</taxon>
    </lineage>
</organism>
<evidence type="ECO:0000313" key="2">
    <source>
        <dbReference type="EMBL" id="NDL63857.1"/>
    </source>
</evidence>